<dbReference type="SUPFAM" id="SSF88723">
    <property type="entry name" value="PIN domain-like"/>
    <property type="match status" value="1"/>
</dbReference>
<dbReference type="Proteomes" id="UP000192132">
    <property type="component" value="Unassembled WGS sequence"/>
</dbReference>
<dbReference type="InterPro" id="IPR002716">
    <property type="entry name" value="PIN_dom"/>
</dbReference>
<dbReference type="EMBL" id="MLCN01000006">
    <property type="protein sequence ID" value="ONG41889.1"/>
    <property type="molecule type" value="Genomic_DNA"/>
</dbReference>
<organism evidence="2 3">
    <name type="scientific">Alkanindiges hydrocarboniclasticus</name>
    <dbReference type="NCBI Taxonomy" id="1907941"/>
    <lineage>
        <taxon>Bacteria</taxon>
        <taxon>Pseudomonadati</taxon>
        <taxon>Pseudomonadota</taxon>
        <taxon>Gammaproteobacteria</taxon>
        <taxon>Moraxellales</taxon>
        <taxon>Moraxellaceae</taxon>
        <taxon>Alkanindiges</taxon>
    </lineage>
</organism>
<dbReference type="OrthoDB" id="9787727at2"/>
<name>A0A1S8CX16_9GAMM</name>
<dbReference type="Gene3D" id="3.40.50.1010">
    <property type="entry name" value="5'-nuclease"/>
    <property type="match status" value="1"/>
</dbReference>
<accession>A0A1S8CX16</accession>
<evidence type="ECO:0000313" key="3">
    <source>
        <dbReference type="Proteomes" id="UP000192132"/>
    </source>
</evidence>
<keyword evidence="3" id="KW-1185">Reference proteome</keyword>
<protein>
    <submittedName>
        <fullName evidence="2">Twitching motility protein PilT</fullName>
    </submittedName>
</protein>
<dbReference type="Pfam" id="PF13470">
    <property type="entry name" value="PIN_3"/>
    <property type="match status" value="1"/>
</dbReference>
<dbReference type="InterPro" id="IPR029060">
    <property type="entry name" value="PIN-like_dom_sf"/>
</dbReference>
<evidence type="ECO:0000259" key="1">
    <source>
        <dbReference type="Pfam" id="PF13470"/>
    </source>
</evidence>
<evidence type="ECO:0000313" key="2">
    <source>
        <dbReference type="EMBL" id="ONG41889.1"/>
    </source>
</evidence>
<sequence length="140" mass="15422">MKVLFDTNIILDVLLQREPFFVPASKLMSQVEQKKIQGFLGATTVTTLFYLMAKTLGKTAAEQNMNLLLKLFEVATIDKSVIDYALSAKFTDFEDAVLYSAAKTAGCDALVTRNIKDFKNSSVPVYAPEELLAILSGMLS</sequence>
<dbReference type="STRING" id="1907941.BKE30_02040"/>
<proteinExistence type="predicted"/>
<reference evidence="2 3" key="1">
    <citation type="submission" date="2016-10" db="EMBL/GenBank/DDBJ databases">
        <title>Draft Genome sequence of Alkanindiges sp. strain H1.</title>
        <authorList>
            <person name="Subhash Y."/>
            <person name="Lee S."/>
        </authorList>
    </citation>
    <scope>NUCLEOTIDE SEQUENCE [LARGE SCALE GENOMIC DNA]</scope>
    <source>
        <strain evidence="2 3">H1</strain>
    </source>
</reference>
<dbReference type="AlphaFoldDB" id="A0A1S8CX16"/>
<gene>
    <name evidence="2" type="ORF">BKE30_02040</name>
</gene>
<dbReference type="RefSeq" id="WP_076877010.1">
    <property type="nucleotide sequence ID" value="NZ_MLCN01000006.1"/>
</dbReference>
<feature type="domain" description="PIN" evidence="1">
    <location>
        <begin position="2"/>
        <end position="116"/>
    </location>
</feature>
<comment type="caution">
    <text evidence="2">The sequence shown here is derived from an EMBL/GenBank/DDBJ whole genome shotgun (WGS) entry which is preliminary data.</text>
</comment>